<protein>
    <submittedName>
        <fullName evidence="1">Uncharacterized protein</fullName>
    </submittedName>
</protein>
<name>G3HMX3_CRIGR</name>
<dbReference type="Proteomes" id="UP000001075">
    <property type="component" value="Unassembled WGS sequence"/>
</dbReference>
<dbReference type="AlphaFoldDB" id="G3HMX3"/>
<proteinExistence type="predicted"/>
<accession>G3HMX3</accession>
<dbReference type="InParanoid" id="G3HMX3"/>
<organism evidence="1 2">
    <name type="scientific">Cricetulus griseus</name>
    <name type="common">Chinese hamster</name>
    <name type="synonym">Cricetulus barabensis griseus</name>
    <dbReference type="NCBI Taxonomy" id="10029"/>
    <lineage>
        <taxon>Eukaryota</taxon>
        <taxon>Metazoa</taxon>
        <taxon>Chordata</taxon>
        <taxon>Craniata</taxon>
        <taxon>Vertebrata</taxon>
        <taxon>Euteleostomi</taxon>
        <taxon>Mammalia</taxon>
        <taxon>Eutheria</taxon>
        <taxon>Euarchontoglires</taxon>
        <taxon>Glires</taxon>
        <taxon>Rodentia</taxon>
        <taxon>Myomorpha</taxon>
        <taxon>Muroidea</taxon>
        <taxon>Cricetidae</taxon>
        <taxon>Cricetinae</taxon>
        <taxon>Cricetulus</taxon>
    </lineage>
</organism>
<sequence length="61" mass="6624">MGLVLVLRSGRRDNIQMCLGDVWDSGVSHTQLLTAQQGSGMEGLNMDVTREQEAGYCQPGL</sequence>
<evidence type="ECO:0000313" key="2">
    <source>
        <dbReference type="Proteomes" id="UP000001075"/>
    </source>
</evidence>
<dbReference type="EMBL" id="JH000527">
    <property type="protein sequence ID" value="EGW00721.1"/>
    <property type="molecule type" value="Genomic_DNA"/>
</dbReference>
<evidence type="ECO:0000313" key="1">
    <source>
        <dbReference type="EMBL" id="EGW00721.1"/>
    </source>
</evidence>
<gene>
    <name evidence="1" type="ORF">I79_012102</name>
</gene>
<reference evidence="2" key="1">
    <citation type="journal article" date="2011" name="Nat. Biotechnol.">
        <title>The genomic sequence of the Chinese hamster ovary (CHO)-K1 cell line.</title>
        <authorList>
            <person name="Xu X."/>
            <person name="Nagarajan H."/>
            <person name="Lewis N.E."/>
            <person name="Pan S."/>
            <person name="Cai Z."/>
            <person name="Liu X."/>
            <person name="Chen W."/>
            <person name="Xie M."/>
            <person name="Wang W."/>
            <person name="Hammond S."/>
            <person name="Andersen M.R."/>
            <person name="Neff N."/>
            <person name="Passarelli B."/>
            <person name="Koh W."/>
            <person name="Fan H.C."/>
            <person name="Wang J."/>
            <person name="Gui Y."/>
            <person name="Lee K.H."/>
            <person name="Betenbaugh M.J."/>
            <person name="Quake S.R."/>
            <person name="Famili I."/>
            <person name="Palsson B.O."/>
            <person name="Wang J."/>
        </authorList>
    </citation>
    <scope>NUCLEOTIDE SEQUENCE [LARGE SCALE GENOMIC DNA]</scope>
    <source>
        <strain evidence="2">CHO K1 cell line</strain>
    </source>
</reference>